<proteinExistence type="predicted"/>
<dbReference type="EMBL" id="JNBR01000535">
    <property type="protein sequence ID" value="OQR91420.1"/>
    <property type="molecule type" value="Genomic_DNA"/>
</dbReference>
<dbReference type="AlphaFoldDB" id="A0A1V9Z0V2"/>
<dbReference type="PANTHER" id="PTHR23354:SF108">
    <property type="entry name" value="RE10231P"/>
    <property type="match status" value="1"/>
</dbReference>
<evidence type="ECO:0000313" key="2">
    <source>
        <dbReference type="EMBL" id="OQR91420.1"/>
    </source>
</evidence>
<name>A0A1V9Z0V2_ACHHY</name>
<evidence type="ECO:0000313" key="3">
    <source>
        <dbReference type="Proteomes" id="UP000243579"/>
    </source>
</evidence>
<comment type="caution">
    <text evidence="2">The sequence shown here is derived from an EMBL/GenBank/DDBJ whole genome shotgun (WGS) entry which is preliminary data.</text>
</comment>
<dbReference type="InterPro" id="IPR006571">
    <property type="entry name" value="TLDc_dom"/>
</dbReference>
<dbReference type="STRING" id="1202772.A0A1V9Z0V2"/>
<protein>
    <recommendedName>
        <fullName evidence="1">TLDc domain-containing protein</fullName>
    </recommendedName>
</protein>
<reference evidence="2 3" key="1">
    <citation type="journal article" date="2014" name="Genome Biol. Evol.">
        <title>The secreted proteins of Achlya hypogyna and Thraustotheca clavata identify the ancestral oomycete secretome and reveal gene acquisitions by horizontal gene transfer.</title>
        <authorList>
            <person name="Misner I."/>
            <person name="Blouin N."/>
            <person name="Leonard G."/>
            <person name="Richards T.A."/>
            <person name="Lane C.E."/>
        </authorList>
    </citation>
    <scope>NUCLEOTIDE SEQUENCE [LARGE SCALE GENOMIC DNA]</scope>
    <source>
        <strain evidence="2 3">ATCC 48635</strain>
    </source>
</reference>
<dbReference type="PROSITE" id="PS51886">
    <property type="entry name" value="TLDC"/>
    <property type="match status" value="1"/>
</dbReference>
<keyword evidence="3" id="KW-1185">Reference proteome</keyword>
<sequence>MGNSSSSSKSPYSAREVEALKGPFSDAEFDCLAALAEGANADRAGFEELFSLGPVPVEFDMPIVANFGAALYTAFLHMTDIEPPTTSLTLAHVAKSAALCMRSPTATIVRGLWSVFDPTADKALSDAELRQLFVAVLLMADAGHTESFASYVGAADAMVASFHLHATDISRAHLSSWASAAFPLLHTIFASWMSAKCFASLPSTRTSYTTPQLSHRSDILSRYDGRARSSRYQDNPCTSKLAGTACTRDGLSFNRLCYHLLGYAGPTLIVCTATDGGTFGAYCDTPWKDQSKFFGGPGCFLYRLRPNLLVLPSTSGTNYMYFNTKGVALPRGLGLGGTTSKCRLFFDEDLDDCYSALKCNSFAPGSVSLRASFQILTLEIWGCGGEESQQAQKGYRADTADLINRARKVDKAQFVSNGFDREMFLGKTFGHGTDAARIADDEH</sequence>
<dbReference type="Pfam" id="PF07534">
    <property type="entry name" value="TLD"/>
    <property type="match status" value="1"/>
</dbReference>
<gene>
    <name evidence="2" type="ORF">ACHHYP_04703</name>
</gene>
<organism evidence="2 3">
    <name type="scientific">Achlya hypogyna</name>
    <name type="common">Oomycete</name>
    <name type="synonym">Protoachlya hypogyna</name>
    <dbReference type="NCBI Taxonomy" id="1202772"/>
    <lineage>
        <taxon>Eukaryota</taxon>
        <taxon>Sar</taxon>
        <taxon>Stramenopiles</taxon>
        <taxon>Oomycota</taxon>
        <taxon>Saprolegniomycetes</taxon>
        <taxon>Saprolegniales</taxon>
        <taxon>Achlyaceae</taxon>
        <taxon>Achlya</taxon>
    </lineage>
</organism>
<accession>A0A1V9Z0V2</accession>
<dbReference type="SMART" id="SM00584">
    <property type="entry name" value="TLDc"/>
    <property type="match status" value="1"/>
</dbReference>
<dbReference type="Proteomes" id="UP000243579">
    <property type="component" value="Unassembled WGS sequence"/>
</dbReference>
<feature type="domain" description="TLDc" evidence="1">
    <location>
        <begin position="206"/>
        <end position="384"/>
    </location>
</feature>
<evidence type="ECO:0000259" key="1">
    <source>
        <dbReference type="PROSITE" id="PS51886"/>
    </source>
</evidence>
<dbReference type="OrthoDB" id="289228at2759"/>
<dbReference type="PANTHER" id="PTHR23354">
    <property type="entry name" value="NUCLEOLAR PROTEIN 7/ESTROGEN RECEPTOR COACTIVATOR-RELATED"/>
    <property type="match status" value="1"/>
</dbReference>